<evidence type="ECO:0000313" key="3">
    <source>
        <dbReference type="Proteomes" id="UP000235036"/>
    </source>
</evidence>
<evidence type="ECO:0008006" key="4">
    <source>
        <dbReference type="Google" id="ProtNLM"/>
    </source>
</evidence>
<evidence type="ECO:0000256" key="1">
    <source>
        <dbReference type="ARBA" id="ARBA00022679"/>
    </source>
</evidence>
<dbReference type="Gene3D" id="3.40.50.2000">
    <property type="entry name" value="Glycogen Phosphorylase B"/>
    <property type="match status" value="1"/>
</dbReference>
<dbReference type="PANTHER" id="PTHR46401">
    <property type="entry name" value="GLYCOSYLTRANSFERASE WBBK-RELATED"/>
    <property type="match status" value="1"/>
</dbReference>
<reference evidence="2 3" key="1">
    <citation type="submission" date="2017-08" db="EMBL/GenBank/DDBJ databases">
        <title>Genomes of Fischerella (Mastigocladus) sp. strains.</title>
        <authorList>
            <person name="Miller S.R."/>
        </authorList>
    </citation>
    <scope>NUCLEOTIDE SEQUENCE [LARGE SCALE GENOMIC DNA]</scope>
    <source>
        <strain evidence="2 3">CCMEE 5323</strain>
    </source>
</reference>
<proteinExistence type="predicted"/>
<evidence type="ECO:0000313" key="2">
    <source>
        <dbReference type="EMBL" id="PLZ86354.1"/>
    </source>
</evidence>
<organism evidence="2 3">
    <name type="scientific">Fischerella muscicola CCMEE 5323</name>
    <dbReference type="NCBI Taxonomy" id="2019572"/>
    <lineage>
        <taxon>Bacteria</taxon>
        <taxon>Bacillati</taxon>
        <taxon>Cyanobacteriota</taxon>
        <taxon>Cyanophyceae</taxon>
        <taxon>Nostocales</taxon>
        <taxon>Hapalosiphonaceae</taxon>
        <taxon>Fischerella</taxon>
    </lineage>
</organism>
<name>A0A2N6JYZ7_FISMU</name>
<comment type="caution">
    <text evidence="2">The sequence shown here is derived from an EMBL/GenBank/DDBJ whole genome shotgun (WGS) entry which is preliminary data.</text>
</comment>
<gene>
    <name evidence="2" type="ORF">CEN44_20185</name>
</gene>
<dbReference type="SUPFAM" id="SSF53756">
    <property type="entry name" value="UDP-Glycosyltransferase/glycogen phosphorylase"/>
    <property type="match status" value="1"/>
</dbReference>
<keyword evidence="1" id="KW-0808">Transferase</keyword>
<dbReference type="RefSeq" id="WP_102205549.1">
    <property type="nucleotide sequence ID" value="NZ_CAWNVR010000590.1"/>
</dbReference>
<sequence>MTNNKTLLESETNRAIRIQFVSREIPVENLIGSSTYILDLISYLCQKDYEIEYILLNYSPNGEIPWYIIPPSIAALTNIVAKNNLRIGRILLRFNSLSDWLTALLRPVYNLLLPEKLKDIYRFTRDRKGKTYNEAKPNIPQFWGTPATAEEIAFANSRFVKFKPDVVIANYAFLGSILDSPFLDKTVLKVILTHDVLSQRVVDYQKLGIPSCLMEYNKETEAIELCKAQVLLAIQEEDAKVFQEIAPQCEVISMPMSAVPHSHTVKQVPGRCLFVGSATDHNVYGLQWFLKYVWPLVLESVPHCSLHVCGTVCNGFEEAFPNVRFLGRVNDLEPEYSNAEVCLIPLIIGSGLKIKLVEAMSYGRACVSTSVGVQGLGEIIGSAVLVADTIEDFAAAIRMLLTNLDKRQWMEEQAHKYVTEKLSPKAVYQPFVDKIEQHLQQLATGMLE</sequence>
<dbReference type="GO" id="GO:0016757">
    <property type="term" value="F:glycosyltransferase activity"/>
    <property type="evidence" value="ECO:0007669"/>
    <property type="project" value="TreeGrafter"/>
</dbReference>
<protein>
    <recommendedName>
        <fullName evidence="4">Glycosyltransferase</fullName>
    </recommendedName>
</protein>
<dbReference type="Proteomes" id="UP000235036">
    <property type="component" value="Unassembled WGS sequence"/>
</dbReference>
<dbReference type="EMBL" id="NRQW01000469">
    <property type="protein sequence ID" value="PLZ86354.1"/>
    <property type="molecule type" value="Genomic_DNA"/>
</dbReference>
<keyword evidence="3" id="KW-1185">Reference proteome</keyword>
<dbReference type="CDD" id="cd03801">
    <property type="entry name" value="GT4_PimA-like"/>
    <property type="match status" value="1"/>
</dbReference>
<accession>A0A2N6JYZ7</accession>
<dbReference type="GO" id="GO:0009103">
    <property type="term" value="P:lipopolysaccharide biosynthetic process"/>
    <property type="evidence" value="ECO:0007669"/>
    <property type="project" value="TreeGrafter"/>
</dbReference>
<dbReference type="Pfam" id="PF13692">
    <property type="entry name" value="Glyco_trans_1_4"/>
    <property type="match status" value="1"/>
</dbReference>
<dbReference type="PANTHER" id="PTHR46401:SF2">
    <property type="entry name" value="GLYCOSYLTRANSFERASE WBBK-RELATED"/>
    <property type="match status" value="1"/>
</dbReference>
<dbReference type="AlphaFoldDB" id="A0A2N6JYZ7"/>